<evidence type="ECO:0000313" key="3">
    <source>
        <dbReference type="Proteomes" id="UP000837857"/>
    </source>
</evidence>
<keyword evidence="1" id="KW-0472">Membrane</keyword>
<sequence length="131" mass="14587">MLLSASRAPYRAADTLMPAAPGAPWLALRKRVIKQWQFAYNRAHPALDTHGPDPGLHSGNSDFPMCSDFVRMAMVCREDILLASITTYIIGPILPWTPPGPRILDSTRGTVIFPCAVISYGWLWSAERIFF</sequence>
<evidence type="ECO:0000313" key="2">
    <source>
        <dbReference type="EMBL" id="CAH2045979.1"/>
    </source>
</evidence>
<dbReference type="EMBL" id="OW152828">
    <property type="protein sequence ID" value="CAH2045979.1"/>
    <property type="molecule type" value="Genomic_DNA"/>
</dbReference>
<feature type="transmembrane region" description="Helical" evidence="1">
    <location>
        <begin position="80"/>
        <end position="97"/>
    </location>
</feature>
<proteinExistence type="predicted"/>
<keyword evidence="3" id="KW-1185">Reference proteome</keyword>
<gene>
    <name evidence="2" type="ORF">IPOD504_LOCUS5318</name>
</gene>
<keyword evidence="1" id="KW-1133">Transmembrane helix</keyword>
<evidence type="ECO:0000256" key="1">
    <source>
        <dbReference type="SAM" id="Phobius"/>
    </source>
</evidence>
<keyword evidence="1" id="KW-0812">Transmembrane</keyword>
<name>A0ABN8I198_9NEOP</name>
<reference evidence="2" key="1">
    <citation type="submission" date="2022-03" db="EMBL/GenBank/DDBJ databases">
        <authorList>
            <person name="Martin H S."/>
        </authorList>
    </citation>
    <scope>NUCLEOTIDE SEQUENCE</scope>
</reference>
<accession>A0ABN8I198</accession>
<dbReference type="Proteomes" id="UP000837857">
    <property type="component" value="Chromosome 16"/>
</dbReference>
<feature type="transmembrane region" description="Helical" evidence="1">
    <location>
        <begin position="109"/>
        <end position="126"/>
    </location>
</feature>
<organism evidence="2 3">
    <name type="scientific">Iphiclides podalirius</name>
    <name type="common">scarce swallowtail</name>
    <dbReference type="NCBI Taxonomy" id="110791"/>
    <lineage>
        <taxon>Eukaryota</taxon>
        <taxon>Metazoa</taxon>
        <taxon>Ecdysozoa</taxon>
        <taxon>Arthropoda</taxon>
        <taxon>Hexapoda</taxon>
        <taxon>Insecta</taxon>
        <taxon>Pterygota</taxon>
        <taxon>Neoptera</taxon>
        <taxon>Endopterygota</taxon>
        <taxon>Lepidoptera</taxon>
        <taxon>Glossata</taxon>
        <taxon>Ditrysia</taxon>
        <taxon>Papilionoidea</taxon>
        <taxon>Papilionidae</taxon>
        <taxon>Papilioninae</taxon>
        <taxon>Iphiclides</taxon>
    </lineage>
</organism>
<feature type="non-terminal residue" evidence="2">
    <location>
        <position position="1"/>
    </location>
</feature>
<protein>
    <submittedName>
        <fullName evidence="2">Uncharacterized protein</fullName>
    </submittedName>
</protein>